<dbReference type="EMBL" id="SNRW01006689">
    <property type="protein sequence ID" value="KAA6382605.1"/>
    <property type="molecule type" value="Genomic_DNA"/>
</dbReference>
<organism evidence="2 3">
    <name type="scientific">Streblomastix strix</name>
    <dbReference type="NCBI Taxonomy" id="222440"/>
    <lineage>
        <taxon>Eukaryota</taxon>
        <taxon>Metamonada</taxon>
        <taxon>Preaxostyla</taxon>
        <taxon>Oxymonadida</taxon>
        <taxon>Streblomastigidae</taxon>
        <taxon>Streblomastix</taxon>
    </lineage>
</organism>
<protein>
    <submittedName>
        <fullName evidence="2">Uncharacterized protein</fullName>
    </submittedName>
</protein>
<name>A0A5J4VJD0_9EUKA</name>
<dbReference type="AlphaFoldDB" id="A0A5J4VJD0"/>
<dbReference type="Proteomes" id="UP000324800">
    <property type="component" value="Unassembled WGS sequence"/>
</dbReference>
<sequence>MDIKRIKYFMKSELEEYERIENDAFIQWLIDKEAEYQQVDADLLQNRTIIEQQDSIFKQATLEATSDAVQETFNIELAQKEVENMRKDIVYAKQLYKKKAGGDVPISLSKIRGNLLVRAKRDCERVADAEARIDDLHQQRRDQEMRLIELKQEEEDGRQILITLMDQTNEQREKLKALLEEFQESLKLPQLLYSSLGQQNMMFLIITSSVINDQ</sequence>
<evidence type="ECO:0000313" key="3">
    <source>
        <dbReference type="Proteomes" id="UP000324800"/>
    </source>
</evidence>
<gene>
    <name evidence="2" type="ORF">EZS28_021869</name>
</gene>
<evidence type="ECO:0000313" key="2">
    <source>
        <dbReference type="EMBL" id="KAA6382605.1"/>
    </source>
</evidence>
<evidence type="ECO:0000256" key="1">
    <source>
        <dbReference type="SAM" id="Coils"/>
    </source>
</evidence>
<reference evidence="2 3" key="1">
    <citation type="submission" date="2019-03" db="EMBL/GenBank/DDBJ databases">
        <title>Single cell metagenomics reveals metabolic interactions within the superorganism composed of flagellate Streblomastix strix and complex community of Bacteroidetes bacteria on its surface.</title>
        <authorList>
            <person name="Treitli S.C."/>
            <person name="Kolisko M."/>
            <person name="Husnik F."/>
            <person name="Keeling P."/>
            <person name="Hampl V."/>
        </authorList>
    </citation>
    <scope>NUCLEOTIDE SEQUENCE [LARGE SCALE GENOMIC DNA]</scope>
    <source>
        <strain evidence="2">ST1C</strain>
    </source>
</reference>
<accession>A0A5J4VJD0</accession>
<comment type="caution">
    <text evidence="2">The sequence shown here is derived from an EMBL/GenBank/DDBJ whole genome shotgun (WGS) entry which is preliminary data.</text>
</comment>
<keyword evidence="1" id="KW-0175">Coiled coil</keyword>
<feature type="coiled-coil region" evidence="1">
    <location>
        <begin position="119"/>
        <end position="185"/>
    </location>
</feature>
<proteinExistence type="predicted"/>